<dbReference type="SUPFAM" id="SSF81383">
    <property type="entry name" value="F-box domain"/>
    <property type="match status" value="1"/>
</dbReference>
<name>A0A067LMA0_JATCU</name>
<reference evidence="2 3" key="1">
    <citation type="journal article" date="2014" name="PLoS ONE">
        <title>Global Analysis of Gene Expression Profiles in Physic Nut (Jatropha curcas L.) Seedlings Exposed to Salt Stress.</title>
        <authorList>
            <person name="Zhang L."/>
            <person name="Zhang C."/>
            <person name="Wu P."/>
            <person name="Chen Y."/>
            <person name="Li M."/>
            <person name="Jiang H."/>
            <person name="Wu G."/>
        </authorList>
    </citation>
    <scope>NUCLEOTIDE SEQUENCE [LARGE SCALE GENOMIC DNA]</scope>
    <source>
        <strain evidence="3">cv. GZQX0401</strain>
        <tissue evidence="2">Young leaves</tissue>
    </source>
</reference>
<dbReference type="Proteomes" id="UP000027138">
    <property type="component" value="Unassembled WGS sequence"/>
</dbReference>
<dbReference type="STRING" id="180498.A0A067LMA0"/>
<accession>A0A067LMA0</accession>
<dbReference type="EMBL" id="KK914225">
    <property type="protein sequence ID" value="KDP45925.1"/>
    <property type="molecule type" value="Genomic_DNA"/>
</dbReference>
<dbReference type="AlphaFoldDB" id="A0A067LMA0"/>
<proteinExistence type="predicted"/>
<dbReference type="PANTHER" id="PTHR31672">
    <property type="entry name" value="BNACNNG10540D PROTEIN"/>
    <property type="match status" value="1"/>
</dbReference>
<organism evidence="2 3">
    <name type="scientific">Jatropha curcas</name>
    <name type="common">Barbados nut</name>
    <dbReference type="NCBI Taxonomy" id="180498"/>
    <lineage>
        <taxon>Eukaryota</taxon>
        <taxon>Viridiplantae</taxon>
        <taxon>Streptophyta</taxon>
        <taxon>Embryophyta</taxon>
        <taxon>Tracheophyta</taxon>
        <taxon>Spermatophyta</taxon>
        <taxon>Magnoliopsida</taxon>
        <taxon>eudicotyledons</taxon>
        <taxon>Gunneridae</taxon>
        <taxon>Pentapetalae</taxon>
        <taxon>rosids</taxon>
        <taxon>fabids</taxon>
        <taxon>Malpighiales</taxon>
        <taxon>Euphorbiaceae</taxon>
        <taxon>Crotonoideae</taxon>
        <taxon>Jatropheae</taxon>
        <taxon>Jatropha</taxon>
    </lineage>
</organism>
<dbReference type="InterPro" id="IPR001810">
    <property type="entry name" value="F-box_dom"/>
</dbReference>
<keyword evidence="3" id="KW-1185">Reference proteome</keyword>
<feature type="domain" description="F-box" evidence="1">
    <location>
        <begin position="1"/>
        <end position="45"/>
    </location>
</feature>
<evidence type="ECO:0000313" key="3">
    <source>
        <dbReference type="Proteomes" id="UP000027138"/>
    </source>
</evidence>
<sequence length="360" mass="41201">MEIRVPEDIVAEIFLKLEVKSLLRFKSISKSCNSLISSPDFIKSHLHQSKGQFFKFVCDSYFYDFNDRGEPNPIRSPMLQQLAFLNNKNCMILCSCDGLLLLRVSVDYPTVYSGNQRQTRAIALTGVSWDFSSNKIVSTPDSRYSLIVWNPATRECRVLPDPEKFVSYGLGYDSATDDYKVIRWGSREITVHSLKSNRIQKIKVKVDFRFYQAGTFIHGALHWVVADWVIAAFNLADDKILQLEIPNRQADEIICNLGVFRGCLCYFSRNGHVPCHLNVWVMKEYGVTTSWTKFVTIPPERVRVFPYKATFCCRNDAIFIVANKYDGTSALFCSTYNIKLTHGYTAILKPDNELQNLIDG</sequence>
<dbReference type="Pfam" id="PF07734">
    <property type="entry name" value="FBA_1"/>
    <property type="match status" value="1"/>
</dbReference>
<dbReference type="SMART" id="SM00256">
    <property type="entry name" value="FBOX"/>
    <property type="match status" value="1"/>
</dbReference>
<dbReference type="NCBIfam" id="TIGR01640">
    <property type="entry name" value="F_box_assoc_1"/>
    <property type="match status" value="1"/>
</dbReference>
<dbReference type="PROSITE" id="PS50181">
    <property type="entry name" value="FBOX"/>
    <property type="match status" value="1"/>
</dbReference>
<dbReference type="OrthoDB" id="1086486at2759"/>
<evidence type="ECO:0000313" key="2">
    <source>
        <dbReference type="EMBL" id="KDP45925.1"/>
    </source>
</evidence>
<gene>
    <name evidence="2" type="ORF">JCGZ_15485</name>
</gene>
<evidence type="ECO:0000259" key="1">
    <source>
        <dbReference type="PROSITE" id="PS50181"/>
    </source>
</evidence>
<dbReference type="Pfam" id="PF00646">
    <property type="entry name" value="F-box"/>
    <property type="match status" value="1"/>
</dbReference>
<dbReference type="InterPro" id="IPR017451">
    <property type="entry name" value="F-box-assoc_interact_dom"/>
</dbReference>
<protein>
    <recommendedName>
        <fullName evidence="1">F-box domain-containing protein</fullName>
    </recommendedName>
</protein>
<dbReference type="InterPro" id="IPR050796">
    <property type="entry name" value="SCF_F-box_component"/>
</dbReference>
<dbReference type="InterPro" id="IPR006527">
    <property type="entry name" value="F-box-assoc_dom_typ1"/>
</dbReference>
<dbReference type="PANTHER" id="PTHR31672:SF13">
    <property type="entry name" value="F-BOX PROTEIN CPR30-LIKE"/>
    <property type="match status" value="1"/>
</dbReference>
<dbReference type="InterPro" id="IPR036047">
    <property type="entry name" value="F-box-like_dom_sf"/>
</dbReference>